<dbReference type="EMBL" id="LAZR01018640">
    <property type="protein sequence ID" value="KKL95582.1"/>
    <property type="molecule type" value="Genomic_DNA"/>
</dbReference>
<accession>A0A0F9J8X3</accession>
<evidence type="ECO:0000313" key="1">
    <source>
        <dbReference type="EMBL" id="KKL95582.1"/>
    </source>
</evidence>
<protein>
    <submittedName>
        <fullName evidence="1">Uncharacterized protein</fullName>
    </submittedName>
</protein>
<organism evidence="1">
    <name type="scientific">marine sediment metagenome</name>
    <dbReference type="NCBI Taxonomy" id="412755"/>
    <lineage>
        <taxon>unclassified sequences</taxon>
        <taxon>metagenomes</taxon>
        <taxon>ecological metagenomes</taxon>
    </lineage>
</organism>
<feature type="non-terminal residue" evidence="1">
    <location>
        <position position="57"/>
    </location>
</feature>
<proteinExistence type="predicted"/>
<name>A0A0F9J8X3_9ZZZZ</name>
<sequence length="57" mass="6626">MSYNDDFHVLWLRMTDANAMALNMDMCGAQIAIPHEWFVKHGLRPIGTQSVHRQAWL</sequence>
<reference evidence="1" key="1">
    <citation type="journal article" date="2015" name="Nature">
        <title>Complex archaea that bridge the gap between prokaryotes and eukaryotes.</title>
        <authorList>
            <person name="Spang A."/>
            <person name="Saw J.H."/>
            <person name="Jorgensen S.L."/>
            <person name="Zaremba-Niedzwiedzka K."/>
            <person name="Martijn J."/>
            <person name="Lind A.E."/>
            <person name="van Eijk R."/>
            <person name="Schleper C."/>
            <person name="Guy L."/>
            <person name="Ettema T.J."/>
        </authorList>
    </citation>
    <scope>NUCLEOTIDE SEQUENCE</scope>
</reference>
<comment type="caution">
    <text evidence="1">The sequence shown here is derived from an EMBL/GenBank/DDBJ whole genome shotgun (WGS) entry which is preliminary data.</text>
</comment>
<gene>
    <name evidence="1" type="ORF">LCGC14_1853080</name>
</gene>
<dbReference type="AlphaFoldDB" id="A0A0F9J8X3"/>